<feature type="transmembrane region" description="Helical" evidence="1">
    <location>
        <begin position="70"/>
        <end position="92"/>
    </location>
</feature>
<evidence type="ECO:0000313" key="3">
    <source>
        <dbReference type="Proteomes" id="UP000619534"/>
    </source>
</evidence>
<evidence type="ECO:0000256" key="1">
    <source>
        <dbReference type="SAM" id="Phobius"/>
    </source>
</evidence>
<accession>A0ABQ1NYM4</accession>
<gene>
    <name evidence="2" type="ORF">GCM10007216_17090</name>
</gene>
<dbReference type="Gene3D" id="1.10.1760.20">
    <property type="match status" value="1"/>
</dbReference>
<comment type="caution">
    <text evidence="2">The sequence shown here is derived from an EMBL/GenBank/DDBJ whole genome shotgun (WGS) entry which is preliminary data.</text>
</comment>
<keyword evidence="3" id="KW-1185">Reference proteome</keyword>
<proteinExistence type="predicted"/>
<protein>
    <recommendedName>
        <fullName evidence="4">ECF transporter S component</fullName>
    </recommendedName>
</protein>
<dbReference type="EMBL" id="BMCJ01000003">
    <property type="protein sequence ID" value="GGC87017.1"/>
    <property type="molecule type" value="Genomic_DNA"/>
</dbReference>
<evidence type="ECO:0008006" key="4">
    <source>
        <dbReference type="Google" id="ProtNLM"/>
    </source>
</evidence>
<keyword evidence="1" id="KW-0812">Transmembrane</keyword>
<dbReference type="Proteomes" id="UP000619534">
    <property type="component" value="Unassembled WGS sequence"/>
</dbReference>
<evidence type="ECO:0000313" key="2">
    <source>
        <dbReference type="EMBL" id="GGC87017.1"/>
    </source>
</evidence>
<organism evidence="2 3">
    <name type="scientific">Thalassobacillus devorans</name>
    <dbReference type="NCBI Taxonomy" id="279813"/>
    <lineage>
        <taxon>Bacteria</taxon>
        <taxon>Bacillati</taxon>
        <taxon>Bacillota</taxon>
        <taxon>Bacilli</taxon>
        <taxon>Bacillales</taxon>
        <taxon>Bacillaceae</taxon>
        <taxon>Thalassobacillus</taxon>
    </lineage>
</organism>
<dbReference type="InterPro" id="IPR024529">
    <property type="entry name" value="ECF_trnsprt_substrate-spec"/>
</dbReference>
<feature type="transmembrane region" description="Helical" evidence="1">
    <location>
        <begin position="98"/>
        <end position="120"/>
    </location>
</feature>
<dbReference type="Pfam" id="PF12822">
    <property type="entry name" value="ECF_trnsprt"/>
    <property type="match status" value="1"/>
</dbReference>
<reference evidence="3" key="1">
    <citation type="journal article" date="2019" name="Int. J. Syst. Evol. Microbiol.">
        <title>The Global Catalogue of Microorganisms (GCM) 10K type strain sequencing project: providing services to taxonomists for standard genome sequencing and annotation.</title>
        <authorList>
            <consortium name="The Broad Institute Genomics Platform"/>
            <consortium name="The Broad Institute Genome Sequencing Center for Infectious Disease"/>
            <person name="Wu L."/>
            <person name="Ma J."/>
        </authorList>
    </citation>
    <scope>NUCLEOTIDE SEQUENCE [LARGE SCALE GENOMIC DNA]</scope>
    <source>
        <strain evidence="3">CCM 7282</strain>
    </source>
</reference>
<keyword evidence="1" id="KW-0472">Membrane</keyword>
<keyword evidence="1" id="KW-1133">Transmembrane helix</keyword>
<feature type="transmembrane region" description="Helical" evidence="1">
    <location>
        <begin position="132"/>
        <end position="158"/>
    </location>
</feature>
<feature type="transmembrane region" description="Helical" evidence="1">
    <location>
        <begin position="39"/>
        <end position="63"/>
    </location>
</feature>
<name>A0ABQ1NYM4_9BACI</name>
<sequence>MGLIRMNTYKITLIALLASLAVVGRYVFAFLPNVQPVTAIIIIAGFWLGPLAAVVLAVLVTFLSNIMLGMGIWTIWQVAAWAVIGLASGLIGKYWSNIPLLLLAAFGALSGIFYGLVLSVTMYSFAGSFWGYYLAGLPFDLYHAAGNAVFITMLYPVFSRLFQRYYNQWIPA</sequence>